<dbReference type="EMBL" id="JAWDGP010004277">
    <property type="protein sequence ID" value="KAK3765744.1"/>
    <property type="molecule type" value="Genomic_DNA"/>
</dbReference>
<sequence>MSASLTSVRAPRQSGLKKPPPLRSMSVPQAVPPEKPDVGRPLSLDNSGCEAEAAVSSQPSPVCREIAAMSALLVAENEHTQMVHQGKTPANMTALKHNQGPNAAMYVRTNSNPGGGHEGTRPDIQRRYSSEGIYTTRQTISNSNDSNISMVVKHQEQDHKKLPAIRNENIISGKNSLSNRASYRNHQTVVHNNNIPPSALAKDKQAAYGIESLSKIEDGIVVATLKTVNGEEFVLSAESIQTIICVTRVLVSELGAKIERLEAFPKDHGAVPQPSDVKREESISAPAQLESVEGAKYSKEELLRMSRSVLSRQPPESWRLLSQALPEVCLPANSVRHYFDPVDFHPHDGSLVIDSSNLKDRRERRV</sequence>
<accession>A0AAE0ZAF6</accession>
<comment type="caution">
    <text evidence="2">The sequence shown here is derived from an EMBL/GenBank/DDBJ whole genome shotgun (WGS) entry which is preliminary data.</text>
</comment>
<name>A0AAE0ZAF6_9GAST</name>
<organism evidence="2 3">
    <name type="scientific">Elysia crispata</name>
    <name type="common">lettuce slug</name>
    <dbReference type="NCBI Taxonomy" id="231223"/>
    <lineage>
        <taxon>Eukaryota</taxon>
        <taxon>Metazoa</taxon>
        <taxon>Spiralia</taxon>
        <taxon>Lophotrochozoa</taxon>
        <taxon>Mollusca</taxon>
        <taxon>Gastropoda</taxon>
        <taxon>Heterobranchia</taxon>
        <taxon>Euthyneura</taxon>
        <taxon>Panpulmonata</taxon>
        <taxon>Sacoglossa</taxon>
        <taxon>Placobranchoidea</taxon>
        <taxon>Plakobranchidae</taxon>
        <taxon>Elysia</taxon>
    </lineage>
</organism>
<evidence type="ECO:0000256" key="1">
    <source>
        <dbReference type="SAM" id="MobiDB-lite"/>
    </source>
</evidence>
<reference evidence="2" key="1">
    <citation type="journal article" date="2023" name="G3 (Bethesda)">
        <title>A reference genome for the long-term kleptoplast-retaining sea slug Elysia crispata morphotype clarki.</title>
        <authorList>
            <person name="Eastman K.E."/>
            <person name="Pendleton A.L."/>
            <person name="Shaikh M.A."/>
            <person name="Suttiyut T."/>
            <person name="Ogas R."/>
            <person name="Tomko P."/>
            <person name="Gavelis G."/>
            <person name="Widhalm J.R."/>
            <person name="Wisecaver J.H."/>
        </authorList>
    </citation>
    <scope>NUCLEOTIDE SEQUENCE</scope>
    <source>
        <strain evidence="2">ECLA1</strain>
    </source>
</reference>
<dbReference type="AlphaFoldDB" id="A0AAE0ZAF6"/>
<feature type="region of interest" description="Disordered" evidence="1">
    <location>
        <begin position="1"/>
        <end position="46"/>
    </location>
</feature>
<protein>
    <submittedName>
        <fullName evidence="2">Uncharacterized protein</fullName>
    </submittedName>
</protein>
<proteinExistence type="predicted"/>
<evidence type="ECO:0000313" key="2">
    <source>
        <dbReference type="EMBL" id="KAK3765744.1"/>
    </source>
</evidence>
<gene>
    <name evidence="2" type="ORF">RRG08_026215</name>
</gene>
<keyword evidence="3" id="KW-1185">Reference proteome</keyword>
<evidence type="ECO:0000313" key="3">
    <source>
        <dbReference type="Proteomes" id="UP001283361"/>
    </source>
</evidence>
<dbReference type="Proteomes" id="UP001283361">
    <property type="component" value="Unassembled WGS sequence"/>
</dbReference>